<evidence type="ECO:0000313" key="3">
    <source>
        <dbReference type="Proteomes" id="UP000580250"/>
    </source>
</evidence>
<comment type="caution">
    <text evidence="2">The sequence shown here is derived from an EMBL/GenBank/DDBJ whole genome shotgun (WGS) entry which is preliminary data.</text>
</comment>
<feature type="region of interest" description="Disordered" evidence="1">
    <location>
        <begin position="46"/>
        <end position="74"/>
    </location>
</feature>
<reference evidence="2 3" key="1">
    <citation type="submission" date="2020-08" db="EMBL/GenBank/DDBJ databases">
        <authorList>
            <person name="Koutsovoulos G."/>
            <person name="Danchin GJ E."/>
        </authorList>
    </citation>
    <scope>NUCLEOTIDE SEQUENCE [LARGE SCALE GENOMIC DNA]</scope>
</reference>
<sequence length="74" mass="8716">MEASKQVEILYALLTLDNNYWTAFYNWQPDNPIMLQNNQGYLGSMTPHGATIKRRPPINQRYGESVNEPHRQMY</sequence>
<evidence type="ECO:0000313" key="2">
    <source>
        <dbReference type="EMBL" id="CAD2148972.1"/>
    </source>
</evidence>
<name>A0A6V7U7Y2_MELEN</name>
<dbReference type="AlphaFoldDB" id="A0A6V7U7Y2"/>
<protein>
    <submittedName>
        <fullName evidence="2">Uncharacterized protein</fullName>
    </submittedName>
</protein>
<organism evidence="2 3">
    <name type="scientific">Meloidogyne enterolobii</name>
    <name type="common">Root-knot nematode worm</name>
    <name type="synonym">Meloidogyne mayaguensis</name>
    <dbReference type="NCBI Taxonomy" id="390850"/>
    <lineage>
        <taxon>Eukaryota</taxon>
        <taxon>Metazoa</taxon>
        <taxon>Ecdysozoa</taxon>
        <taxon>Nematoda</taxon>
        <taxon>Chromadorea</taxon>
        <taxon>Rhabditida</taxon>
        <taxon>Tylenchina</taxon>
        <taxon>Tylenchomorpha</taxon>
        <taxon>Tylenchoidea</taxon>
        <taxon>Meloidogynidae</taxon>
        <taxon>Meloidogyninae</taxon>
        <taxon>Meloidogyne</taxon>
    </lineage>
</organism>
<dbReference type="Proteomes" id="UP000580250">
    <property type="component" value="Unassembled WGS sequence"/>
</dbReference>
<dbReference type="EMBL" id="CAJEWN010000042">
    <property type="protein sequence ID" value="CAD2148972.1"/>
    <property type="molecule type" value="Genomic_DNA"/>
</dbReference>
<dbReference type="OrthoDB" id="2218807at2759"/>
<evidence type="ECO:0000256" key="1">
    <source>
        <dbReference type="SAM" id="MobiDB-lite"/>
    </source>
</evidence>
<proteinExistence type="predicted"/>
<accession>A0A6V7U7Y2</accession>
<gene>
    <name evidence="2" type="ORF">MENT_LOCUS9539</name>
</gene>